<keyword evidence="7" id="KW-1185">Reference proteome</keyword>
<accession>A0AA39HK16</accession>
<dbReference type="GO" id="GO:1990841">
    <property type="term" value="F:promoter-specific chromatin binding"/>
    <property type="evidence" value="ECO:0007669"/>
    <property type="project" value="TreeGrafter"/>
</dbReference>
<dbReference type="EMBL" id="JAUCMV010000004">
    <property type="protein sequence ID" value="KAK0406800.1"/>
    <property type="molecule type" value="Genomic_DNA"/>
</dbReference>
<dbReference type="Proteomes" id="UP001175271">
    <property type="component" value="Unassembled WGS sequence"/>
</dbReference>
<dbReference type="AlphaFoldDB" id="A0AA39HK16"/>
<dbReference type="GO" id="GO:0016251">
    <property type="term" value="F:RNA polymerase II general transcription initiation factor activity"/>
    <property type="evidence" value="ECO:0007669"/>
    <property type="project" value="TreeGrafter"/>
</dbReference>
<sequence length="128" mass="14318">MINPAELKALRDELKAIEERPAEMAKKLENMKPTLPDAVVEYYAQVAGIPPEQLDPRVANLVAIASQKFIADIVSDAMMQTELAMDKKKREHFAHQGVLAAHCCLTNETVRNVLLDYGINVTEETKKE</sequence>
<evidence type="ECO:0000313" key="6">
    <source>
        <dbReference type="EMBL" id="KAK0406800.1"/>
    </source>
</evidence>
<dbReference type="InterPro" id="IPR003923">
    <property type="entry name" value="TAF10"/>
</dbReference>
<keyword evidence="2" id="KW-0805">Transcription regulation</keyword>
<evidence type="ECO:0000256" key="4">
    <source>
        <dbReference type="ARBA" id="ARBA00023242"/>
    </source>
</evidence>
<evidence type="ECO:0000313" key="7">
    <source>
        <dbReference type="Proteomes" id="UP001175271"/>
    </source>
</evidence>
<evidence type="ECO:0000256" key="2">
    <source>
        <dbReference type="ARBA" id="ARBA00023015"/>
    </source>
</evidence>
<dbReference type="PANTHER" id="PTHR21242:SF0">
    <property type="entry name" value="TRANSCRIPTION INITIATION FACTOR TFIID SUBUNIT 10"/>
    <property type="match status" value="1"/>
</dbReference>
<evidence type="ECO:0000256" key="3">
    <source>
        <dbReference type="ARBA" id="ARBA00023163"/>
    </source>
</evidence>
<evidence type="ECO:0008006" key="8">
    <source>
        <dbReference type="Google" id="ProtNLM"/>
    </source>
</evidence>
<comment type="similarity">
    <text evidence="5">Belongs to the TAF10 family.</text>
</comment>
<keyword evidence="4" id="KW-0539">Nucleus</keyword>
<reference evidence="6" key="1">
    <citation type="submission" date="2023-06" db="EMBL/GenBank/DDBJ databases">
        <title>Genomic analysis of the entomopathogenic nematode Steinernema hermaphroditum.</title>
        <authorList>
            <person name="Schwarz E.M."/>
            <person name="Heppert J.K."/>
            <person name="Baniya A."/>
            <person name="Schwartz H.T."/>
            <person name="Tan C.-H."/>
            <person name="Antoshechkin I."/>
            <person name="Sternberg P.W."/>
            <person name="Goodrich-Blair H."/>
            <person name="Dillman A.R."/>
        </authorList>
    </citation>
    <scope>NUCLEOTIDE SEQUENCE</scope>
    <source>
        <strain evidence="6">PS9179</strain>
        <tissue evidence="6">Whole animal</tissue>
    </source>
</reference>
<dbReference type="GO" id="GO:0006367">
    <property type="term" value="P:transcription initiation at RNA polymerase II promoter"/>
    <property type="evidence" value="ECO:0007669"/>
    <property type="project" value="TreeGrafter"/>
</dbReference>
<dbReference type="GO" id="GO:0000124">
    <property type="term" value="C:SAGA complex"/>
    <property type="evidence" value="ECO:0007669"/>
    <property type="project" value="TreeGrafter"/>
</dbReference>
<proteinExistence type="inferred from homology"/>
<protein>
    <recommendedName>
        <fullName evidence="8">Transcription initiation factor TFIID subunit 10</fullName>
    </recommendedName>
</protein>
<comment type="subcellular location">
    <subcellularLocation>
        <location evidence="1">Nucleus</location>
    </subcellularLocation>
</comment>
<dbReference type="GO" id="GO:0005669">
    <property type="term" value="C:transcription factor TFIID complex"/>
    <property type="evidence" value="ECO:0007669"/>
    <property type="project" value="TreeGrafter"/>
</dbReference>
<dbReference type="PRINTS" id="PR01443">
    <property type="entry name" value="TFIID30KDSUB"/>
</dbReference>
<comment type="caution">
    <text evidence="6">The sequence shown here is derived from an EMBL/GenBank/DDBJ whole genome shotgun (WGS) entry which is preliminary data.</text>
</comment>
<evidence type="ECO:0000256" key="1">
    <source>
        <dbReference type="ARBA" id="ARBA00004123"/>
    </source>
</evidence>
<name>A0AA39HK16_9BILA</name>
<dbReference type="PANTHER" id="PTHR21242">
    <property type="entry name" value="TRANSCRIPTION INITIATION FACTOR TFIID SUBUNIT 10"/>
    <property type="match status" value="1"/>
</dbReference>
<dbReference type="Pfam" id="PF03540">
    <property type="entry name" value="TAF10"/>
    <property type="match status" value="1"/>
</dbReference>
<organism evidence="6 7">
    <name type="scientific">Steinernema hermaphroditum</name>
    <dbReference type="NCBI Taxonomy" id="289476"/>
    <lineage>
        <taxon>Eukaryota</taxon>
        <taxon>Metazoa</taxon>
        <taxon>Ecdysozoa</taxon>
        <taxon>Nematoda</taxon>
        <taxon>Chromadorea</taxon>
        <taxon>Rhabditida</taxon>
        <taxon>Tylenchina</taxon>
        <taxon>Panagrolaimomorpha</taxon>
        <taxon>Strongyloidoidea</taxon>
        <taxon>Steinernematidae</taxon>
        <taxon>Steinernema</taxon>
    </lineage>
</organism>
<evidence type="ECO:0000256" key="5">
    <source>
        <dbReference type="ARBA" id="ARBA00025730"/>
    </source>
</evidence>
<gene>
    <name evidence="6" type="ORF">QR680_018816</name>
</gene>
<keyword evidence="3" id="KW-0804">Transcription</keyword>